<gene>
    <name evidence="3" type="ORF">KYE46_11765</name>
</gene>
<dbReference type="CDD" id="cd24054">
    <property type="entry name" value="ASKHA_NBD_AaPPX-GppA_MtPPX2-like"/>
    <property type="match status" value="1"/>
</dbReference>
<proteinExistence type="predicted"/>
<evidence type="ECO:0000313" key="4">
    <source>
        <dbReference type="Proteomes" id="UP000825009"/>
    </source>
</evidence>
<dbReference type="RefSeq" id="WP_219000806.1">
    <property type="nucleotide sequence ID" value="NZ_CP079194.1"/>
</dbReference>
<sequence>MSPKRPGGDGPFPRPVAPVIPKGEPGAAPTVERRVPPSAKTHKDGPDPDDLYAALDLGTNSCRMLIAQPKGSQLHVVDSFSKSVQLGQGLEASGRMSRASMARAVGALKICQKKLSKHRVEVDRARLVATEACRRAVNGSEFIGLVKRETGLELEIIKPEEEAQLAVVSCAPLVSTRTEQLLVVDIGGGSTELVWIDLSRVPKLERPKAIMRLHQGFDYDDSVFPRAKVVDWISIPLGVATLKDMYDDVTDDGARFALMSWFFEEQLAEFSPYTDAAEQTLKGFQIIGTSGTVTTVAASHLGLRRYDRNKVDGLRMTSTQIDTVINGYLALGPDGRRRDPRIGRDRQTLIMSGAAILQALLRAWPTDRLSVADRGLREGLLYAQMSRDGVLEDGPY</sequence>
<dbReference type="PANTHER" id="PTHR30005:SF0">
    <property type="entry name" value="RETROGRADE REGULATION PROTEIN 2"/>
    <property type="match status" value="1"/>
</dbReference>
<evidence type="ECO:0000313" key="3">
    <source>
        <dbReference type="EMBL" id="QXT38610.1"/>
    </source>
</evidence>
<feature type="compositionally biased region" description="Basic and acidic residues" evidence="1">
    <location>
        <begin position="31"/>
        <end position="46"/>
    </location>
</feature>
<accession>A0A8F6TTX2</accession>
<organism evidence="3 4">
    <name type="scientific">Gymnodinialimonas ceratoperidinii</name>
    <dbReference type="NCBI Taxonomy" id="2856823"/>
    <lineage>
        <taxon>Bacteria</taxon>
        <taxon>Pseudomonadati</taxon>
        <taxon>Pseudomonadota</taxon>
        <taxon>Alphaproteobacteria</taxon>
        <taxon>Rhodobacterales</taxon>
        <taxon>Paracoccaceae</taxon>
        <taxon>Gymnodinialimonas</taxon>
    </lineage>
</organism>
<dbReference type="KEGG" id="gce:KYE46_11765"/>
<dbReference type="GO" id="GO:0016462">
    <property type="term" value="F:pyrophosphatase activity"/>
    <property type="evidence" value="ECO:0007669"/>
    <property type="project" value="TreeGrafter"/>
</dbReference>
<evidence type="ECO:0000259" key="2">
    <source>
        <dbReference type="Pfam" id="PF02541"/>
    </source>
</evidence>
<dbReference type="InterPro" id="IPR003695">
    <property type="entry name" value="Ppx_GppA_N"/>
</dbReference>
<dbReference type="InterPro" id="IPR050273">
    <property type="entry name" value="GppA/Ppx_hydrolase"/>
</dbReference>
<keyword evidence="4" id="KW-1185">Reference proteome</keyword>
<dbReference type="Proteomes" id="UP000825009">
    <property type="component" value="Chromosome"/>
</dbReference>
<feature type="domain" description="Ppx/GppA phosphatase N-terminal" evidence="2">
    <location>
        <begin position="66"/>
        <end position="386"/>
    </location>
</feature>
<reference evidence="3 4" key="1">
    <citation type="submission" date="2021-07" db="EMBL/GenBank/DDBJ databases">
        <title>A novel Jannaschia species isolated from marine dinoflagellate Ceratoperidinium margalefii.</title>
        <authorList>
            <person name="Jiang Y."/>
            <person name="Li Z."/>
        </authorList>
    </citation>
    <scope>NUCLEOTIDE SEQUENCE [LARGE SCALE GENOMIC DNA]</scope>
    <source>
        <strain evidence="3 4">J12C1-MA-4</strain>
    </source>
</reference>
<dbReference type="Pfam" id="PF02541">
    <property type="entry name" value="Ppx-GppA"/>
    <property type="match status" value="1"/>
</dbReference>
<dbReference type="AlphaFoldDB" id="A0A8F6TTX2"/>
<name>A0A8F6TTX2_9RHOB</name>
<evidence type="ECO:0000256" key="1">
    <source>
        <dbReference type="SAM" id="MobiDB-lite"/>
    </source>
</evidence>
<feature type="region of interest" description="Disordered" evidence="1">
    <location>
        <begin position="1"/>
        <end position="50"/>
    </location>
</feature>
<protein>
    <submittedName>
        <fullName evidence="3">Ppx/GppA family phosphatase</fullName>
    </submittedName>
</protein>
<dbReference type="EMBL" id="CP079194">
    <property type="protein sequence ID" value="QXT38610.1"/>
    <property type="molecule type" value="Genomic_DNA"/>
</dbReference>
<dbReference type="PANTHER" id="PTHR30005">
    <property type="entry name" value="EXOPOLYPHOSPHATASE"/>
    <property type="match status" value="1"/>
</dbReference>